<dbReference type="AlphaFoldDB" id="A0A7C4I8V0"/>
<comment type="caution">
    <text evidence="2">The sequence shown here is derived from an EMBL/GenBank/DDBJ whole genome shotgun (WGS) entry which is preliminary data.</text>
</comment>
<protein>
    <submittedName>
        <fullName evidence="2">Uncharacterized protein</fullName>
    </submittedName>
</protein>
<dbReference type="EMBL" id="DTCM01000006">
    <property type="protein sequence ID" value="HGL40112.1"/>
    <property type="molecule type" value="Genomic_DNA"/>
</dbReference>
<gene>
    <name evidence="2" type="ORF">ENT82_07625</name>
    <name evidence="1" type="ORF">ENU43_00345</name>
</gene>
<sequence>MPTYTYEKIVMPGEAVEKARHSRKTVRISYWKKFGDDPPGWLVGVGRINGNRFILEEEFVAEELLLKTDAYGFVGFQRPDQGEAVDRGWIIAFAEEVYYDGRRCVIS</sequence>
<dbReference type="EMBL" id="DTAD01000082">
    <property type="protein sequence ID" value="HGN90972.1"/>
    <property type="molecule type" value="Genomic_DNA"/>
</dbReference>
<reference evidence="2" key="1">
    <citation type="journal article" date="2020" name="mSystems">
        <title>Genome- and Community-Level Interaction Insights into Carbon Utilization and Element Cycling Functions of Hydrothermarchaeota in Hydrothermal Sediment.</title>
        <authorList>
            <person name="Zhou Z."/>
            <person name="Liu Y."/>
            <person name="Xu W."/>
            <person name="Pan J."/>
            <person name="Luo Z.H."/>
            <person name="Li M."/>
        </authorList>
    </citation>
    <scope>NUCLEOTIDE SEQUENCE [LARGE SCALE GENOMIC DNA]</scope>
    <source>
        <strain evidence="2">SpSt-613</strain>
        <strain evidence="1">SpSt-669</strain>
    </source>
</reference>
<evidence type="ECO:0000313" key="2">
    <source>
        <dbReference type="EMBL" id="HGN90972.1"/>
    </source>
</evidence>
<evidence type="ECO:0000313" key="1">
    <source>
        <dbReference type="EMBL" id="HGL40112.1"/>
    </source>
</evidence>
<proteinExistence type="predicted"/>
<organism evidence="2">
    <name type="scientific">Caldiarchaeum subterraneum</name>
    <dbReference type="NCBI Taxonomy" id="311458"/>
    <lineage>
        <taxon>Archaea</taxon>
        <taxon>Nitrososphaerota</taxon>
        <taxon>Candidatus Caldarchaeales</taxon>
        <taxon>Candidatus Caldarchaeaceae</taxon>
        <taxon>Candidatus Caldarchaeum</taxon>
    </lineage>
</organism>
<accession>A0A7C4I8V0</accession>
<name>A0A7C4I8V0_CALS0</name>